<reference evidence="2 3" key="1">
    <citation type="submission" date="2012-02" db="EMBL/GenBank/DDBJ databases">
        <title>Complete genome sequence of Caldilinea aerophila DSM 14535 (= NBRC 102666).</title>
        <authorList>
            <person name="Oguchi A."/>
            <person name="Hosoyama A."/>
            <person name="Sekine M."/>
            <person name="Fukai R."/>
            <person name="Kato Y."/>
            <person name="Nakamura S."/>
            <person name="Hanada S."/>
            <person name="Yamazaki S."/>
            <person name="Fujita N."/>
        </authorList>
    </citation>
    <scope>NUCLEOTIDE SEQUENCE [LARGE SCALE GENOMIC DNA]</scope>
    <source>
        <strain evidence="3">DSM 14535 / JCM 11387 / NBRC 104270 / STL-6-O1</strain>
    </source>
</reference>
<name>I0I0K7_CALAS</name>
<accession>I0I0K7</accession>
<evidence type="ECO:0000313" key="2">
    <source>
        <dbReference type="EMBL" id="BAL98794.1"/>
    </source>
</evidence>
<dbReference type="SUPFAM" id="SSF53335">
    <property type="entry name" value="S-adenosyl-L-methionine-dependent methyltransferases"/>
    <property type="match status" value="1"/>
</dbReference>
<dbReference type="InterPro" id="IPR006342">
    <property type="entry name" value="FkbM_mtfrase"/>
</dbReference>
<dbReference type="KEGG" id="cap:CLDAP_07550"/>
<feature type="domain" description="Methyltransferase FkbM" evidence="1">
    <location>
        <begin position="17"/>
        <end position="150"/>
    </location>
</feature>
<dbReference type="NCBIfam" id="TIGR01444">
    <property type="entry name" value="fkbM_fam"/>
    <property type="match status" value="1"/>
</dbReference>
<dbReference type="HOGENOM" id="CLU_095342_0_0_0"/>
<dbReference type="STRING" id="926550.CLDAP_07550"/>
<protein>
    <recommendedName>
        <fullName evidence="1">Methyltransferase FkbM domain-containing protein</fullName>
    </recommendedName>
</protein>
<dbReference type="OrthoDB" id="9802760at2"/>
<dbReference type="Gene3D" id="3.40.50.150">
    <property type="entry name" value="Vaccinia Virus protein VP39"/>
    <property type="match status" value="1"/>
</dbReference>
<dbReference type="EMBL" id="AP012337">
    <property type="protein sequence ID" value="BAL98794.1"/>
    <property type="molecule type" value="Genomic_DNA"/>
</dbReference>
<dbReference type="Proteomes" id="UP000007880">
    <property type="component" value="Chromosome"/>
</dbReference>
<dbReference type="InterPro" id="IPR052514">
    <property type="entry name" value="SAM-dependent_MTase"/>
</dbReference>
<evidence type="ECO:0000259" key="1">
    <source>
        <dbReference type="Pfam" id="PF05050"/>
    </source>
</evidence>
<dbReference type="PANTHER" id="PTHR34203">
    <property type="entry name" value="METHYLTRANSFERASE, FKBM FAMILY PROTEIN"/>
    <property type="match status" value="1"/>
</dbReference>
<dbReference type="InterPro" id="IPR029063">
    <property type="entry name" value="SAM-dependent_MTases_sf"/>
</dbReference>
<dbReference type="AlphaFoldDB" id="I0I0K7"/>
<proteinExistence type="predicted"/>
<gene>
    <name evidence="2" type="ordered locus">CLDAP_07550</name>
</gene>
<evidence type="ECO:0000313" key="3">
    <source>
        <dbReference type="Proteomes" id="UP000007880"/>
    </source>
</evidence>
<organism evidence="2 3">
    <name type="scientific">Caldilinea aerophila (strain DSM 14535 / JCM 11387 / NBRC 104270 / STL-6-O1)</name>
    <dbReference type="NCBI Taxonomy" id="926550"/>
    <lineage>
        <taxon>Bacteria</taxon>
        <taxon>Bacillati</taxon>
        <taxon>Chloroflexota</taxon>
        <taxon>Caldilineae</taxon>
        <taxon>Caldilineales</taxon>
        <taxon>Caldilineaceae</taxon>
        <taxon>Caldilinea</taxon>
    </lineage>
</organism>
<keyword evidence="3" id="KW-1185">Reference proteome</keyword>
<dbReference type="Pfam" id="PF05050">
    <property type="entry name" value="Methyltransf_21"/>
    <property type="match status" value="1"/>
</dbReference>
<dbReference type="PANTHER" id="PTHR34203:SF15">
    <property type="entry name" value="SLL1173 PROTEIN"/>
    <property type="match status" value="1"/>
</dbReference>
<dbReference type="eggNOG" id="COG2242">
    <property type="taxonomic scope" value="Bacteria"/>
</dbReference>
<sequence length="221" mass="24561">MRKFYAQFIRPGDLCFDVGAHVGNRLFIWKSLGARVVGIEPQPACIHLLRSWYGRSPQITLVEAAVGAEPGEATLFISASTPTVSTLSSQWMEAVQQSASFAHVRWDRTVTVPVTTLDELIRRFGEPVFCKIDVEGYELEALRGLSRPLPALSFEYIGAVKTAAIACVNHLALLGTYMFNWSQGEQHRWGSARWLSTAEILQWLDGLTETSGSGDIYARRV</sequence>